<organism evidence="3 4">
    <name type="scientific">Tothia fuscella</name>
    <dbReference type="NCBI Taxonomy" id="1048955"/>
    <lineage>
        <taxon>Eukaryota</taxon>
        <taxon>Fungi</taxon>
        <taxon>Dikarya</taxon>
        <taxon>Ascomycota</taxon>
        <taxon>Pezizomycotina</taxon>
        <taxon>Dothideomycetes</taxon>
        <taxon>Pleosporomycetidae</taxon>
        <taxon>Venturiales</taxon>
        <taxon>Cylindrosympodiaceae</taxon>
        <taxon>Tothia</taxon>
    </lineage>
</organism>
<sequence>MAPQNPSIQSFFSSSKPTNPPSSPSSAIPGDGFTPQEVDAVLLPTIDESWMPAQEYEEVEIASLIPGPRCVTLQGRIANFYDQATPSKKPRAAKGCVKVIIKDESGAVTVRLWYANMAYHLRLGQLVSLWTPHVSNGEHGTLSSAQAPLFTSIFPERDRSCHFMIHENSDNGEKCKKPLGYRNGQALPGLMTLKNFIDGGYDVTDGRILVCVKSIGAKKKITNKKNVSSELISVNVFDDTSDATLTLWDTAIASATTWKPSHTILLITNPGWRIDKRAYINCTANTLIDVDPTMPDADWLRNFAQRMIRREHVNPPFPYTTFDFAIMSTAVNQILYTFADIDEFARAAPSGQFFGYISVVIMELNIMTLYRRNMLLCNEHCGHPIYADTVTTKCKQCDKPVTLNINPKVLGAVVDETGCSTAGKVLLSEQAWAELLGRTKEELVGSNVEVLKYLEQRLLFLRVTLRFAWAAEEGEGGMGRLCIWGVKM</sequence>
<evidence type="ECO:0000256" key="1">
    <source>
        <dbReference type="SAM" id="MobiDB-lite"/>
    </source>
</evidence>
<name>A0A9P4NWD0_9PEZI</name>
<proteinExistence type="predicted"/>
<dbReference type="InterPro" id="IPR000014">
    <property type="entry name" value="PAS"/>
</dbReference>
<dbReference type="EMBL" id="MU007026">
    <property type="protein sequence ID" value="KAF2432419.1"/>
    <property type="molecule type" value="Genomic_DNA"/>
</dbReference>
<gene>
    <name evidence="3" type="ORF">EJ08DRAFT_131912</name>
</gene>
<dbReference type="Proteomes" id="UP000800235">
    <property type="component" value="Unassembled WGS sequence"/>
</dbReference>
<dbReference type="PROSITE" id="PS50112">
    <property type="entry name" value="PAS"/>
    <property type="match status" value="1"/>
</dbReference>
<evidence type="ECO:0000313" key="4">
    <source>
        <dbReference type="Proteomes" id="UP000800235"/>
    </source>
</evidence>
<evidence type="ECO:0000259" key="2">
    <source>
        <dbReference type="PROSITE" id="PS50112"/>
    </source>
</evidence>
<comment type="caution">
    <text evidence="3">The sequence shown here is derived from an EMBL/GenBank/DDBJ whole genome shotgun (WGS) entry which is preliminary data.</text>
</comment>
<feature type="domain" description="PAS" evidence="2">
    <location>
        <begin position="413"/>
        <end position="454"/>
    </location>
</feature>
<dbReference type="PANTHER" id="PTHR21166:SF2">
    <property type="entry name" value="CELL DIVISION CONTROL PROTEIN 24 OB DOMAIN-CONTAINING PROTEIN-RELATED"/>
    <property type="match status" value="1"/>
</dbReference>
<keyword evidence="4" id="KW-1185">Reference proteome</keyword>
<dbReference type="PANTHER" id="PTHR21166">
    <property type="entry name" value="CELL DIVISION CONTROL PROTEIN 24 OB DOMAIN-CONTAINING PROTEIN-RELATED"/>
    <property type="match status" value="1"/>
</dbReference>
<reference evidence="3" key="1">
    <citation type="journal article" date="2020" name="Stud. Mycol.">
        <title>101 Dothideomycetes genomes: a test case for predicting lifestyles and emergence of pathogens.</title>
        <authorList>
            <person name="Haridas S."/>
            <person name="Albert R."/>
            <person name="Binder M."/>
            <person name="Bloem J."/>
            <person name="Labutti K."/>
            <person name="Salamov A."/>
            <person name="Andreopoulos B."/>
            <person name="Baker S."/>
            <person name="Barry K."/>
            <person name="Bills G."/>
            <person name="Bluhm B."/>
            <person name="Cannon C."/>
            <person name="Castanera R."/>
            <person name="Culley D."/>
            <person name="Daum C."/>
            <person name="Ezra D."/>
            <person name="Gonzalez J."/>
            <person name="Henrissat B."/>
            <person name="Kuo A."/>
            <person name="Liang C."/>
            <person name="Lipzen A."/>
            <person name="Lutzoni F."/>
            <person name="Magnuson J."/>
            <person name="Mondo S."/>
            <person name="Nolan M."/>
            <person name="Ohm R."/>
            <person name="Pangilinan J."/>
            <person name="Park H.-J."/>
            <person name="Ramirez L."/>
            <person name="Alfaro M."/>
            <person name="Sun H."/>
            <person name="Tritt A."/>
            <person name="Yoshinaga Y."/>
            <person name="Zwiers L.-H."/>
            <person name="Turgeon B."/>
            <person name="Goodwin S."/>
            <person name="Spatafora J."/>
            <person name="Crous P."/>
            <person name="Grigoriev I."/>
        </authorList>
    </citation>
    <scope>NUCLEOTIDE SEQUENCE</scope>
    <source>
        <strain evidence="3">CBS 130266</strain>
    </source>
</reference>
<dbReference type="SUPFAM" id="SSF50249">
    <property type="entry name" value="Nucleic acid-binding proteins"/>
    <property type="match status" value="2"/>
</dbReference>
<dbReference type="InterPro" id="IPR012340">
    <property type="entry name" value="NA-bd_OB-fold"/>
</dbReference>
<accession>A0A9P4NWD0</accession>
<dbReference type="AlphaFoldDB" id="A0A9P4NWD0"/>
<dbReference type="GO" id="GO:0000712">
    <property type="term" value="P:resolution of meiotic recombination intermediates"/>
    <property type="evidence" value="ECO:0007669"/>
    <property type="project" value="TreeGrafter"/>
</dbReference>
<dbReference type="OrthoDB" id="3248508at2759"/>
<dbReference type="GO" id="GO:0008310">
    <property type="term" value="F:single-stranded DNA 3'-5' DNA exonuclease activity"/>
    <property type="evidence" value="ECO:0007669"/>
    <property type="project" value="TreeGrafter"/>
</dbReference>
<dbReference type="InterPro" id="IPR052469">
    <property type="entry name" value="MEIOB"/>
</dbReference>
<protein>
    <recommendedName>
        <fullName evidence="2">PAS domain-containing protein</fullName>
    </recommendedName>
</protein>
<feature type="region of interest" description="Disordered" evidence="1">
    <location>
        <begin position="1"/>
        <end position="33"/>
    </location>
</feature>
<dbReference type="Gene3D" id="2.40.50.140">
    <property type="entry name" value="Nucleic acid-binding proteins"/>
    <property type="match status" value="1"/>
</dbReference>
<evidence type="ECO:0000313" key="3">
    <source>
        <dbReference type="EMBL" id="KAF2432419.1"/>
    </source>
</evidence>
<dbReference type="GO" id="GO:0003697">
    <property type="term" value="F:single-stranded DNA binding"/>
    <property type="evidence" value="ECO:0007669"/>
    <property type="project" value="TreeGrafter"/>
</dbReference>